<feature type="domain" description="Cyclin C-terminal" evidence="7">
    <location>
        <begin position="268"/>
        <end position="386"/>
    </location>
</feature>
<evidence type="ECO:0000313" key="8">
    <source>
        <dbReference type="EMBL" id="CAB4015580.1"/>
    </source>
</evidence>
<dbReference type="PROSITE" id="PS00292">
    <property type="entry name" value="CYCLINS"/>
    <property type="match status" value="1"/>
</dbReference>
<dbReference type="Gene3D" id="1.10.472.10">
    <property type="entry name" value="Cyclin-like"/>
    <property type="match status" value="2"/>
</dbReference>
<keyword evidence="9" id="KW-1185">Reference proteome</keyword>
<dbReference type="PIRSF" id="PIRSF001771">
    <property type="entry name" value="Cyclin_A_B_D_E"/>
    <property type="match status" value="1"/>
</dbReference>
<evidence type="ECO:0000256" key="4">
    <source>
        <dbReference type="RuleBase" id="RU000383"/>
    </source>
</evidence>
<dbReference type="SMART" id="SM01332">
    <property type="entry name" value="Cyclin_C"/>
    <property type="match status" value="1"/>
</dbReference>
<reference evidence="8" key="1">
    <citation type="submission" date="2020-04" db="EMBL/GenBank/DDBJ databases">
        <authorList>
            <person name="Alioto T."/>
            <person name="Alioto T."/>
            <person name="Gomez Garrido J."/>
        </authorList>
    </citation>
    <scope>NUCLEOTIDE SEQUENCE</scope>
    <source>
        <strain evidence="8">A484AB</strain>
    </source>
</reference>
<feature type="domain" description="Cyclin-like" evidence="6">
    <location>
        <begin position="272"/>
        <end position="353"/>
    </location>
</feature>
<keyword evidence="1" id="KW-0132">Cell division</keyword>
<dbReference type="SUPFAM" id="SSF47954">
    <property type="entry name" value="Cyclin-like"/>
    <property type="match status" value="2"/>
</dbReference>
<comment type="caution">
    <text evidence="8">The sequence shown here is derived from an EMBL/GenBank/DDBJ whole genome shotgun (WGS) entry which is preliminary data.</text>
</comment>
<evidence type="ECO:0000256" key="5">
    <source>
        <dbReference type="SAM" id="MobiDB-lite"/>
    </source>
</evidence>
<evidence type="ECO:0000259" key="6">
    <source>
        <dbReference type="SMART" id="SM00385"/>
    </source>
</evidence>
<evidence type="ECO:0000313" key="9">
    <source>
        <dbReference type="Proteomes" id="UP001152795"/>
    </source>
</evidence>
<dbReference type="CDD" id="cd20507">
    <property type="entry name" value="CYCLIN_CCNB1-like_rpt1"/>
    <property type="match status" value="1"/>
</dbReference>
<accession>A0A6S7IGW5</accession>
<dbReference type="InterPro" id="IPR048258">
    <property type="entry name" value="Cyclins_cyclin-box"/>
</dbReference>
<protein>
    <submittedName>
        <fullName evidence="8">Cyclin B</fullName>
    </submittedName>
</protein>
<feature type="domain" description="Cyclin-like" evidence="6">
    <location>
        <begin position="175"/>
        <end position="259"/>
    </location>
</feature>
<gene>
    <name evidence="8" type="ORF">PACLA_8A043600</name>
</gene>
<evidence type="ECO:0000256" key="2">
    <source>
        <dbReference type="ARBA" id="ARBA00023127"/>
    </source>
</evidence>
<dbReference type="GO" id="GO:0016538">
    <property type="term" value="F:cyclin-dependent protein serine/threonine kinase regulator activity"/>
    <property type="evidence" value="ECO:0007669"/>
    <property type="project" value="InterPro"/>
</dbReference>
<dbReference type="Pfam" id="PF02984">
    <property type="entry name" value="Cyclin_C"/>
    <property type="match status" value="1"/>
</dbReference>
<feature type="region of interest" description="Disordered" evidence="5">
    <location>
        <begin position="68"/>
        <end position="90"/>
    </location>
</feature>
<dbReference type="CDD" id="cd20509">
    <property type="entry name" value="CYCLIN_CCNB1-like_rpt2"/>
    <property type="match status" value="1"/>
</dbReference>
<dbReference type="OrthoDB" id="5590282at2759"/>
<dbReference type="GO" id="GO:0044772">
    <property type="term" value="P:mitotic cell cycle phase transition"/>
    <property type="evidence" value="ECO:0007669"/>
    <property type="project" value="InterPro"/>
</dbReference>
<dbReference type="InterPro" id="IPR006671">
    <property type="entry name" value="Cyclin_N"/>
</dbReference>
<evidence type="ECO:0000256" key="3">
    <source>
        <dbReference type="ARBA" id="ARBA00023306"/>
    </source>
</evidence>
<dbReference type="GO" id="GO:0051301">
    <property type="term" value="P:cell division"/>
    <property type="evidence" value="ECO:0007669"/>
    <property type="project" value="UniProtKB-KW"/>
</dbReference>
<dbReference type="Pfam" id="PF00134">
    <property type="entry name" value="Cyclin_N"/>
    <property type="match status" value="1"/>
</dbReference>
<dbReference type="InterPro" id="IPR039361">
    <property type="entry name" value="Cyclin"/>
</dbReference>
<dbReference type="InterPro" id="IPR036915">
    <property type="entry name" value="Cyclin-like_sf"/>
</dbReference>
<evidence type="ECO:0000256" key="1">
    <source>
        <dbReference type="ARBA" id="ARBA00022618"/>
    </source>
</evidence>
<organism evidence="8 9">
    <name type="scientific">Paramuricea clavata</name>
    <name type="common">Red gorgonian</name>
    <name type="synonym">Violescent sea-whip</name>
    <dbReference type="NCBI Taxonomy" id="317549"/>
    <lineage>
        <taxon>Eukaryota</taxon>
        <taxon>Metazoa</taxon>
        <taxon>Cnidaria</taxon>
        <taxon>Anthozoa</taxon>
        <taxon>Octocorallia</taxon>
        <taxon>Malacalcyonacea</taxon>
        <taxon>Plexauridae</taxon>
        <taxon>Paramuricea</taxon>
    </lineage>
</organism>
<evidence type="ECO:0000259" key="7">
    <source>
        <dbReference type="SMART" id="SM01332"/>
    </source>
</evidence>
<dbReference type="EMBL" id="CACRXK020008772">
    <property type="protein sequence ID" value="CAB4015580.1"/>
    <property type="molecule type" value="Genomic_DNA"/>
</dbReference>
<dbReference type="InterPro" id="IPR046965">
    <property type="entry name" value="Cyclin_A/B-like"/>
</dbReference>
<sequence length="399" mass="45931">MAQRRFGNVLSTISEGNNRENIATRGKVAAQRVTRSTLGDIGNNVGTSIHDGKVVTRAQKELNIQTRRPLHKSKATSSLLPKAESKNVEQKERARITDAMDMDSVQDVVEQVSEAMKHCEITNIDADDFENPQLCAEYANEIYRYLMKYEKDFCICDYLKDQKEINERMRSILVDWLVQVHEKFRLLQETLYMTVAFVDRYLAKESVPRSELQLIGVTAMLLASKYEEMYAPEIGDFVFITDQAYDKPKIRKTESKMLAVLDYQLGAPLCLHFLRRHSKAAVSRAETHTMAKYFMELMLVDYASVKFLPSLRAAGALYLSLKLLDKKEWDATLEHYSTYSERTLKPCVRRIAQLVIKAKNKDSKLTAVTNKYAKHKFLKVSQSPSLTTDQLFYYAEQLW</sequence>
<keyword evidence="3" id="KW-0131">Cell cycle</keyword>
<comment type="similarity">
    <text evidence="4">Belongs to the cyclin family.</text>
</comment>
<dbReference type="InterPro" id="IPR004367">
    <property type="entry name" value="Cyclin_C-dom"/>
</dbReference>
<name>A0A6S7IGW5_PARCT</name>
<proteinExistence type="inferred from homology"/>
<dbReference type="Proteomes" id="UP001152795">
    <property type="component" value="Unassembled WGS sequence"/>
</dbReference>
<dbReference type="SMART" id="SM00385">
    <property type="entry name" value="CYCLIN"/>
    <property type="match status" value="2"/>
</dbReference>
<dbReference type="FunFam" id="1.10.472.10:FF:000001">
    <property type="entry name" value="G2/mitotic-specific cyclin"/>
    <property type="match status" value="1"/>
</dbReference>
<dbReference type="AlphaFoldDB" id="A0A6S7IGW5"/>
<dbReference type="PANTHER" id="PTHR10177">
    <property type="entry name" value="CYCLINS"/>
    <property type="match status" value="1"/>
</dbReference>
<keyword evidence="2 4" id="KW-0195">Cyclin</keyword>
<dbReference type="InterPro" id="IPR013763">
    <property type="entry name" value="Cyclin-like_dom"/>
</dbReference>